<feature type="chain" id="PRO_5038953690" description="DUF4879 domain-containing protein" evidence="1">
    <location>
        <begin position="22"/>
        <end position="197"/>
    </location>
</feature>
<keyword evidence="1" id="KW-0732">Signal</keyword>
<comment type="caution">
    <text evidence="2">The sequence shown here is derived from an EMBL/GenBank/DDBJ whole genome shotgun (WGS) entry which is preliminary data.</text>
</comment>
<name>A0A927MHG3_9BACL</name>
<sequence>MKKLFTMVMLGVLSVSMLFTGAETKAAPVLESSSEKVDIDLMKEQFLEKIRVEHPNAQYIDLTAEELQKQEEGLTTYASAPPLNSLEVYATRSTQYLSGTDFEYYSANQLSSVYDHGGAIFQIVTAELGYGHIRFAKLNGVNLPQLATQHIDLNRDFVVDGWYVWWDASGHTGGTFTYQNTSTNFPSNTMTDSIFIK</sequence>
<protein>
    <recommendedName>
        <fullName evidence="4">DUF4879 domain-containing protein</fullName>
    </recommendedName>
</protein>
<evidence type="ECO:0000313" key="2">
    <source>
        <dbReference type="EMBL" id="MBE1554693.1"/>
    </source>
</evidence>
<gene>
    <name evidence="2" type="ORF">H4683_001771</name>
</gene>
<proteinExistence type="predicted"/>
<dbReference type="Pfam" id="PF16219">
    <property type="entry name" value="DUF4879"/>
    <property type="match status" value="1"/>
</dbReference>
<dbReference type="InterPro" id="IPR032624">
    <property type="entry name" value="DUF4879"/>
</dbReference>
<dbReference type="EMBL" id="JADBEL010000008">
    <property type="protein sequence ID" value="MBE1554693.1"/>
    <property type="molecule type" value="Genomic_DNA"/>
</dbReference>
<dbReference type="Proteomes" id="UP000658225">
    <property type="component" value="Unassembled WGS sequence"/>
</dbReference>
<evidence type="ECO:0000256" key="1">
    <source>
        <dbReference type="SAM" id="SignalP"/>
    </source>
</evidence>
<feature type="signal peptide" evidence="1">
    <location>
        <begin position="1"/>
        <end position="21"/>
    </location>
</feature>
<organism evidence="2 3">
    <name type="scientific">Sporosarcina limicola</name>
    <dbReference type="NCBI Taxonomy" id="34101"/>
    <lineage>
        <taxon>Bacteria</taxon>
        <taxon>Bacillati</taxon>
        <taxon>Bacillota</taxon>
        <taxon>Bacilli</taxon>
        <taxon>Bacillales</taxon>
        <taxon>Caryophanaceae</taxon>
        <taxon>Sporosarcina</taxon>
    </lineage>
</organism>
<evidence type="ECO:0000313" key="3">
    <source>
        <dbReference type="Proteomes" id="UP000658225"/>
    </source>
</evidence>
<reference evidence="2" key="1">
    <citation type="submission" date="2020-10" db="EMBL/GenBank/DDBJ databases">
        <title>Genomic Encyclopedia of Type Strains, Phase IV (KMG-IV): sequencing the most valuable type-strain genomes for metagenomic binning, comparative biology and taxonomic classification.</title>
        <authorList>
            <person name="Goeker M."/>
        </authorList>
    </citation>
    <scope>NUCLEOTIDE SEQUENCE</scope>
    <source>
        <strain evidence="2">DSM 13886</strain>
    </source>
</reference>
<keyword evidence="3" id="KW-1185">Reference proteome</keyword>
<dbReference type="AlphaFoldDB" id="A0A927MHG3"/>
<dbReference type="RefSeq" id="WP_338062431.1">
    <property type="nucleotide sequence ID" value="NZ_JADBEL010000008.1"/>
</dbReference>
<accession>A0A927MHG3</accession>
<evidence type="ECO:0008006" key="4">
    <source>
        <dbReference type="Google" id="ProtNLM"/>
    </source>
</evidence>